<dbReference type="EMBL" id="NIZV01000044">
    <property type="protein sequence ID" value="RSM16255.1"/>
    <property type="molecule type" value="Genomic_DNA"/>
</dbReference>
<reference evidence="2 3" key="1">
    <citation type="submission" date="2017-06" db="EMBL/GenBank/DDBJ databases">
        <title>Cmopartive genomic analysis of Ambrosia Fusariam Clade fungi.</title>
        <authorList>
            <person name="Stajich J.E."/>
            <person name="Carrillo J."/>
            <person name="Kijimoto T."/>
            <person name="Eskalen A."/>
            <person name="O'Donnell K."/>
            <person name="Kasson M."/>
        </authorList>
    </citation>
    <scope>NUCLEOTIDE SEQUENCE [LARGE SCALE GENOMIC DNA]</scope>
    <source>
        <strain evidence="2 3">NRRL 20438</strain>
    </source>
</reference>
<dbReference type="GO" id="GO:0004174">
    <property type="term" value="F:electron-transferring-flavoprotein dehydrogenase activity"/>
    <property type="evidence" value="ECO:0007669"/>
    <property type="project" value="TreeGrafter"/>
</dbReference>
<dbReference type="SUPFAM" id="SSF53335">
    <property type="entry name" value="S-adenosyl-L-methionine-dependent methyltransferases"/>
    <property type="match status" value="1"/>
</dbReference>
<organism evidence="2 3">
    <name type="scientific">Fusarium ambrosium</name>
    <dbReference type="NCBI Taxonomy" id="131363"/>
    <lineage>
        <taxon>Eukaryota</taxon>
        <taxon>Fungi</taxon>
        <taxon>Dikarya</taxon>
        <taxon>Ascomycota</taxon>
        <taxon>Pezizomycotina</taxon>
        <taxon>Sordariomycetes</taxon>
        <taxon>Hypocreomycetidae</taxon>
        <taxon>Hypocreales</taxon>
        <taxon>Nectriaceae</taxon>
        <taxon>Fusarium</taxon>
        <taxon>Fusarium solani species complex</taxon>
    </lineage>
</organism>
<dbReference type="SUPFAM" id="SSF51905">
    <property type="entry name" value="FAD/NAD(P)-binding domain"/>
    <property type="match status" value="1"/>
</dbReference>
<accession>A0A428UPN0</accession>
<keyword evidence="3" id="KW-1185">Reference proteome</keyword>
<name>A0A428UPN0_9HYPO</name>
<dbReference type="Gene3D" id="3.40.50.150">
    <property type="entry name" value="Vaccinia Virus protein VP39"/>
    <property type="match status" value="1"/>
</dbReference>
<dbReference type="GO" id="GO:0050660">
    <property type="term" value="F:flavin adenine dinucleotide binding"/>
    <property type="evidence" value="ECO:0007669"/>
    <property type="project" value="TreeGrafter"/>
</dbReference>
<feature type="domain" description="FAD/NAD(P)-binding" evidence="1">
    <location>
        <begin position="45"/>
        <end position="341"/>
    </location>
</feature>
<dbReference type="InterPro" id="IPR023753">
    <property type="entry name" value="FAD/NAD-binding_dom"/>
</dbReference>
<evidence type="ECO:0000313" key="3">
    <source>
        <dbReference type="Proteomes" id="UP000288429"/>
    </source>
</evidence>
<dbReference type="PANTHER" id="PTHR43735">
    <property type="entry name" value="APOPTOSIS-INDUCING FACTOR 1"/>
    <property type="match status" value="1"/>
</dbReference>
<evidence type="ECO:0000313" key="2">
    <source>
        <dbReference type="EMBL" id="RSM16255.1"/>
    </source>
</evidence>
<dbReference type="InterPro" id="IPR036188">
    <property type="entry name" value="FAD/NAD-bd_sf"/>
</dbReference>
<proteinExistence type="predicted"/>
<dbReference type="Proteomes" id="UP000288429">
    <property type="component" value="Unassembled WGS sequence"/>
</dbReference>
<evidence type="ECO:0000259" key="1">
    <source>
        <dbReference type="Pfam" id="PF07992"/>
    </source>
</evidence>
<dbReference type="Gene3D" id="3.50.50.100">
    <property type="match status" value="1"/>
</dbReference>
<dbReference type="PRINTS" id="PR00469">
    <property type="entry name" value="PNDRDTASEII"/>
</dbReference>
<protein>
    <recommendedName>
        <fullName evidence="1">FAD/NAD(P)-binding domain-containing protein</fullName>
    </recommendedName>
</protein>
<dbReference type="Pfam" id="PF07992">
    <property type="entry name" value="Pyr_redox_2"/>
    <property type="match status" value="1"/>
</dbReference>
<sequence length="764" mass="83812">MVPDSIRLVGKALGFFIPYLGTLAAQRVAAIYHNWTWHDTPDAQNVVVIGGSFAGIELAKRLAETLPTGYKAVLIEKNSHLNYSFNFPRFSVMTGHEHEAFIPYDAIHRGVPAGILTRIQDTVVDITEKQIILASGNKIEYTYLAIATGSSQPLPVQVSATERPDACLEMQSVQNKIKASQRIAVVGGGAVGVEIASDIKDFYPDKDVTLVHSRGQLMNYFGKRLQDHTLTALRDELKVRILLNERPKLPPQGNMATSATLTFSDGREEHFDLIIGCTGQRPNSSVLQSLYPSAISKETSRILVKPTLQVSGDDSLASRAHIFAFGDVADHGGPHMARAGWMQSIVVLDNILAMIRGEQPKQTYKPQLFIEGAIKLTLGKTRNVVYAMENDGSDVMVPGNGHLDLDIARAWSGFLPLQLRLIRRNPALDTRAETLKEHIWGGAPIAVLVAAATQSVTPTFVSDIPRKAELRGYPSIRVFDIDCSQKQASQIRQKHSLFQHFLSNMSDSKQPSGTGNERFNAEAAAWDSNPFVHAMSLEAWKAIQKFVPSLFGGTSPRPDVLEIGCGTGLLSLEVAPAVNRLVAVDAAEGMIQVLSSKLNKPDAPKNIQPLAILLEDPEDKRLPPADEANPDGPRLKYDLITSHLVLHHIADLKPVLTTMLGCLKEGGMVALTDFEDFGPEARKFHPESKMGGVERHGIPTEWMANLMREVGFKDVKVEVAWDHKKLVEKFPGEFDGLKKGEPDLDAGIGELMKFTYLICMGKKG</sequence>
<dbReference type="Pfam" id="PF13489">
    <property type="entry name" value="Methyltransf_23"/>
    <property type="match status" value="1"/>
</dbReference>
<gene>
    <name evidence="2" type="ORF">CDV31_004576</name>
</gene>
<dbReference type="PRINTS" id="PR00368">
    <property type="entry name" value="FADPNR"/>
</dbReference>
<comment type="caution">
    <text evidence="2">The sequence shown here is derived from an EMBL/GenBank/DDBJ whole genome shotgun (WGS) entry which is preliminary data.</text>
</comment>
<dbReference type="AlphaFoldDB" id="A0A428UPN0"/>
<dbReference type="InterPro" id="IPR029063">
    <property type="entry name" value="SAM-dependent_MTases_sf"/>
</dbReference>
<dbReference type="GO" id="GO:0005737">
    <property type="term" value="C:cytoplasm"/>
    <property type="evidence" value="ECO:0007669"/>
    <property type="project" value="TreeGrafter"/>
</dbReference>
<dbReference type="PANTHER" id="PTHR43735:SF5">
    <property type="entry name" value="FAD_NAD(P)-BINDING DOMAIN-CONTAINING PROTEIN"/>
    <property type="match status" value="1"/>
</dbReference>
<dbReference type="CDD" id="cd02440">
    <property type="entry name" value="AdoMet_MTases"/>
    <property type="match status" value="1"/>
</dbReference>